<name>A0A4Y9LJH3_9BRAD</name>
<protein>
    <submittedName>
        <fullName evidence="2">Glycosyltransferase</fullName>
    </submittedName>
</protein>
<dbReference type="InterPro" id="IPR050834">
    <property type="entry name" value="Glycosyltransf_2"/>
</dbReference>
<dbReference type="InterPro" id="IPR029044">
    <property type="entry name" value="Nucleotide-diphossugar_trans"/>
</dbReference>
<organism evidence="2 3">
    <name type="scientific">Bradyrhizobium niftali</name>
    <dbReference type="NCBI Taxonomy" id="2560055"/>
    <lineage>
        <taxon>Bacteria</taxon>
        <taxon>Pseudomonadati</taxon>
        <taxon>Pseudomonadota</taxon>
        <taxon>Alphaproteobacteria</taxon>
        <taxon>Hyphomicrobiales</taxon>
        <taxon>Nitrobacteraceae</taxon>
        <taxon>Bradyrhizobium</taxon>
    </lineage>
</organism>
<dbReference type="CDD" id="cd00761">
    <property type="entry name" value="Glyco_tranf_GTA_type"/>
    <property type="match status" value="1"/>
</dbReference>
<proteinExistence type="predicted"/>
<reference evidence="2 3" key="1">
    <citation type="submission" date="2019-03" db="EMBL/GenBank/DDBJ databases">
        <title>Bradyrhizobium diversity isolated from nodules of Chamaecrista fasciculata.</title>
        <authorList>
            <person name="Klepa M.S."/>
            <person name="Urquiaga M.O."/>
            <person name="Hungria M."/>
            <person name="Delamuta J.R."/>
        </authorList>
    </citation>
    <scope>NUCLEOTIDE SEQUENCE [LARGE SCALE GENOMIC DNA]</scope>
    <source>
        <strain evidence="2 3">CNPSo 3448</strain>
    </source>
</reference>
<dbReference type="Proteomes" id="UP000297966">
    <property type="component" value="Unassembled WGS sequence"/>
</dbReference>
<dbReference type="PANTHER" id="PTHR43685:SF2">
    <property type="entry name" value="GLYCOSYLTRANSFERASE 2-LIKE DOMAIN-CONTAINING PROTEIN"/>
    <property type="match status" value="1"/>
</dbReference>
<dbReference type="OrthoDB" id="9801954at2"/>
<accession>A0A4Y9LJH3</accession>
<dbReference type="EMBL" id="SPQT01000025">
    <property type="protein sequence ID" value="TFV43139.1"/>
    <property type="molecule type" value="Genomic_DNA"/>
</dbReference>
<dbReference type="SUPFAM" id="SSF53448">
    <property type="entry name" value="Nucleotide-diphospho-sugar transferases"/>
    <property type="match status" value="1"/>
</dbReference>
<comment type="caution">
    <text evidence="2">The sequence shown here is derived from an EMBL/GenBank/DDBJ whole genome shotgun (WGS) entry which is preliminary data.</text>
</comment>
<sequence length="310" mass="34947">MLNLPSAPPSGNEAVSEARCARQFRPVTTLTISVYIPTHNRVDLLASAVKSVLGQQFTDLELIVVDDASTDGTASFLESITRDDKRVRALRNDSPRGAPGARNRAILEATGEFITGLDDDDTFEPQRLGALHDCWAAYARHNVLISCLYTQDFILSGGRELFVTKKQGTVELADLVKANHIGNQVFAPTTIFREAGLFNEKLPAWQDFEFFIRIVKQFGPARLLDMPLYRFDVTPSRNRISTKQDKVRTAYELVSNLHFQDNAKARQQLMLQVFSSFYGIRPTPKDFVRFAALGFWPRGWATLSKRMLWS</sequence>
<dbReference type="PANTHER" id="PTHR43685">
    <property type="entry name" value="GLYCOSYLTRANSFERASE"/>
    <property type="match status" value="1"/>
</dbReference>
<dbReference type="AlphaFoldDB" id="A0A4Y9LJH3"/>
<evidence type="ECO:0000259" key="1">
    <source>
        <dbReference type="Pfam" id="PF00535"/>
    </source>
</evidence>
<keyword evidence="2" id="KW-0808">Transferase</keyword>
<evidence type="ECO:0000313" key="3">
    <source>
        <dbReference type="Proteomes" id="UP000297966"/>
    </source>
</evidence>
<keyword evidence="3" id="KW-1185">Reference proteome</keyword>
<dbReference type="InterPro" id="IPR001173">
    <property type="entry name" value="Glyco_trans_2-like"/>
</dbReference>
<dbReference type="Gene3D" id="3.90.550.10">
    <property type="entry name" value="Spore Coat Polysaccharide Biosynthesis Protein SpsA, Chain A"/>
    <property type="match status" value="1"/>
</dbReference>
<dbReference type="GO" id="GO:0016740">
    <property type="term" value="F:transferase activity"/>
    <property type="evidence" value="ECO:0007669"/>
    <property type="project" value="UniProtKB-KW"/>
</dbReference>
<feature type="domain" description="Glycosyltransferase 2-like" evidence="1">
    <location>
        <begin position="33"/>
        <end position="152"/>
    </location>
</feature>
<gene>
    <name evidence="2" type="ORF">E4K65_33450</name>
</gene>
<dbReference type="Pfam" id="PF00535">
    <property type="entry name" value="Glycos_transf_2"/>
    <property type="match status" value="1"/>
</dbReference>
<evidence type="ECO:0000313" key="2">
    <source>
        <dbReference type="EMBL" id="TFV43139.1"/>
    </source>
</evidence>